<dbReference type="SUPFAM" id="SSF53955">
    <property type="entry name" value="Lysozyme-like"/>
    <property type="match status" value="1"/>
</dbReference>
<reference evidence="3 4" key="1">
    <citation type="submission" date="2019-11" db="EMBL/GenBank/DDBJ databases">
        <title>Genome sequence of Deinococcus xianganensis Y35, AI-2 producing algicidal bacterium, isolated from lake water.</title>
        <authorList>
            <person name="Li Y."/>
        </authorList>
    </citation>
    <scope>NUCLEOTIDE SEQUENCE [LARGE SCALE GENOMIC DNA]</scope>
    <source>
        <strain evidence="3 4">Y35</strain>
    </source>
</reference>
<sequence length="241" mass="25458">MARLTSKQGRILLIGGVALTGAALATRTVGTPHRAPVATLPTPSPASGGSTPAPVPSTPTRAQLIDRCVAAIYKEVPARRLSPKATRNLATALVTVCAEEHYPLDLAFAHAYAESALDVNAVNRSSGASGPLQVTAVAAQQVGVAWPLTTATAKVRAGVRYMKWLRSAYAECAGSVRTSLRHYGMGRGNWLKFSRGELSCSTTVSVVRAELGCPGNRPYTSTIIAIAQRHPELRTTNWWGS</sequence>
<feature type="signal peptide" evidence="2">
    <location>
        <begin position="1"/>
        <end position="25"/>
    </location>
</feature>
<dbReference type="AlphaFoldDB" id="A0A6I4YFJ9"/>
<feature type="chain" id="PRO_5026323951" description="Transglycosylase SLT domain-containing protein" evidence="2">
    <location>
        <begin position="26"/>
        <end position="241"/>
    </location>
</feature>
<feature type="region of interest" description="Disordered" evidence="1">
    <location>
        <begin position="30"/>
        <end position="59"/>
    </location>
</feature>
<dbReference type="RefSeq" id="WP_160976578.1">
    <property type="nucleotide sequence ID" value="NZ_WVHK01000006.1"/>
</dbReference>
<dbReference type="Gene3D" id="1.10.530.10">
    <property type="match status" value="1"/>
</dbReference>
<gene>
    <name evidence="3" type="ORF">GLX28_02950</name>
</gene>
<name>A0A6I4YFJ9_9DEIO</name>
<evidence type="ECO:0000313" key="3">
    <source>
        <dbReference type="EMBL" id="MXV18594.1"/>
    </source>
</evidence>
<dbReference type="Proteomes" id="UP000430519">
    <property type="component" value="Unassembled WGS sequence"/>
</dbReference>
<evidence type="ECO:0000256" key="2">
    <source>
        <dbReference type="SAM" id="SignalP"/>
    </source>
</evidence>
<keyword evidence="4" id="KW-1185">Reference proteome</keyword>
<evidence type="ECO:0008006" key="5">
    <source>
        <dbReference type="Google" id="ProtNLM"/>
    </source>
</evidence>
<protein>
    <recommendedName>
        <fullName evidence="5">Transglycosylase SLT domain-containing protein</fullName>
    </recommendedName>
</protein>
<dbReference type="EMBL" id="WVHK01000006">
    <property type="protein sequence ID" value="MXV18594.1"/>
    <property type="molecule type" value="Genomic_DNA"/>
</dbReference>
<dbReference type="InterPro" id="IPR023346">
    <property type="entry name" value="Lysozyme-like_dom_sf"/>
</dbReference>
<proteinExistence type="predicted"/>
<keyword evidence="2" id="KW-0732">Signal</keyword>
<evidence type="ECO:0000313" key="4">
    <source>
        <dbReference type="Proteomes" id="UP000430519"/>
    </source>
</evidence>
<comment type="caution">
    <text evidence="3">The sequence shown here is derived from an EMBL/GenBank/DDBJ whole genome shotgun (WGS) entry which is preliminary data.</text>
</comment>
<organism evidence="3 4">
    <name type="scientific">Deinococcus xianganensis</name>
    <dbReference type="NCBI Taxonomy" id="1507289"/>
    <lineage>
        <taxon>Bacteria</taxon>
        <taxon>Thermotogati</taxon>
        <taxon>Deinococcota</taxon>
        <taxon>Deinococci</taxon>
        <taxon>Deinococcales</taxon>
        <taxon>Deinococcaceae</taxon>
        <taxon>Deinococcus</taxon>
    </lineage>
</organism>
<accession>A0A6I4YFJ9</accession>
<evidence type="ECO:0000256" key="1">
    <source>
        <dbReference type="SAM" id="MobiDB-lite"/>
    </source>
</evidence>